<name>A0ABW0WDM1_STRNO</name>
<proteinExistence type="predicted"/>
<dbReference type="RefSeq" id="WP_344347330.1">
    <property type="nucleotide sequence ID" value="NZ_BAAASM010000009.1"/>
</dbReference>
<dbReference type="EMBL" id="JBHSOE010000003">
    <property type="protein sequence ID" value="MFC5654556.1"/>
    <property type="molecule type" value="Genomic_DNA"/>
</dbReference>
<accession>A0ABW0WDM1</accession>
<evidence type="ECO:0000313" key="1">
    <source>
        <dbReference type="EMBL" id="MFC5654556.1"/>
    </source>
</evidence>
<sequence length="84" mass="8995">MTAAVLIFACAASLGGLTAGWAARRHMNRALAVEHDRRARDADGHRAEVAQLRRGRPADVLVVQAATAVIDNALRGLEQQGREP</sequence>
<keyword evidence="2" id="KW-1185">Reference proteome</keyword>
<comment type="caution">
    <text evidence="1">The sequence shown here is derived from an EMBL/GenBank/DDBJ whole genome shotgun (WGS) entry which is preliminary data.</text>
</comment>
<evidence type="ECO:0000313" key="2">
    <source>
        <dbReference type="Proteomes" id="UP001596065"/>
    </source>
</evidence>
<reference evidence="2" key="1">
    <citation type="journal article" date="2019" name="Int. J. Syst. Evol. Microbiol.">
        <title>The Global Catalogue of Microorganisms (GCM) 10K type strain sequencing project: providing services to taxonomists for standard genome sequencing and annotation.</title>
        <authorList>
            <consortium name="The Broad Institute Genomics Platform"/>
            <consortium name="The Broad Institute Genome Sequencing Center for Infectious Disease"/>
            <person name="Wu L."/>
            <person name="Ma J."/>
        </authorList>
    </citation>
    <scope>NUCLEOTIDE SEQUENCE [LARGE SCALE GENOMIC DNA]</scope>
    <source>
        <strain evidence="2">KCTC 5701</strain>
    </source>
</reference>
<dbReference type="Proteomes" id="UP001596065">
    <property type="component" value="Unassembled WGS sequence"/>
</dbReference>
<organism evidence="1 2">
    <name type="scientific">Streptomyces nogalater</name>
    <dbReference type="NCBI Taxonomy" id="38314"/>
    <lineage>
        <taxon>Bacteria</taxon>
        <taxon>Bacillati</taxon>
        <taxon>Actinomycetota</taxon>
        <taxon>Actinomycetes</taxon>
        <taxon>Kitasatosporales</taxon>
        <taxon>Streptomycetaceae</taxon>
        <taxon>Streptomyces</taxon>
    </lineage>
</organism>
<evidence type="ECO:0008006" key="3">
    <source>
        <dbReference type="Google" id="ProtNLM"/>
    </source>
</evidence>
<protein>
    <recommendedName>
        <fullName evidence="3">Secreted protein</fullName>
    </recommendedName>
</protein>
<gene>
    <name evidence="1" type="ORF">ACFP3J_03485</name>
</gene>